<evidence type="ECO:0000313" key="3">
    <source>
        <dbReference type="EMBL" id="ELT91057.1"/>
    </source>
</evidence>
<protein>
    <recommendedName>
        <fullName evidence="2">CCHC-type domain-containing protein</fullName>
    </recommendedName>
</protein>
<dbReference type="EMBL" id="AMQN01031450">
    <property type="status" value="NOT_ANNOTATED_CDS"/>
    <property type="molecule type" value="Genomic_DNA"/>
</dbReference>
<dbReference type="InterPro" id="IPR036875">
    <property type="entry name" value="Znf_CCHC_sf"/>
</dbReference>
<dbReference type="HOGENOM" id="CLU_1887714_0_0_1"/>
<evidence type="ECO:0000256" key="1">
    <source>
        <dbReference type="PROSITE-ProRule" id="PRU00047"/>
    </source>
</evidence>
<proteinExistence type="predicted"/>
<feature type="domain" description="CCHC-type" evidence="2">
    <location>
        <begin position="70"/>
        <end position="85"/>
    </location>
</feature>
<dbReference type="Gene3D" id="4.10.60.10">
    <property type="entry name" value="Zinc finger, CCHC-type"/>
    <property type="match status" value="1"/>
</dbReference>
<gene>
    <name evidence="3" type="ORF">CAPTEDRAFT_218092</name>
</gene>
<dbReference type="EMBL" id="AMQN01031449">
    <property type="status" value="NOT_ANNOTATED_CDS"/>
    <property type="molecule type" value="Genomic_DNA"/>
</dbReference>
<dbReference type="PROSITE" id="PS50158">
    <property type="entry name" value="ZF_CCHC"/>
    <property type="match status" value="1"/>
</dbReference>
<dbReference type="InterPro" id="IPR001878">
    <property type="entry name" value="Znf_CCHC"/>
</dbReference>
<reference evidence="4" key="3">
    <citation type="submission" date="2015-06" db="UniProtKB">
        <authorList>
            <consortium name="EnsemblMetazoa"/>
        </authorList>
    </citation>
    <scope>IDENTIFICATION</scope>
</reference>
<organism evidence="3">
    <name type="scientific">Capitella teleta</name>
    <name type="common">Polychaete worm</name>
    <dbReference type="NCBI Taxonomy" id="283909"/>
    <lineage>
        <taxon>Eukaryota</taxon>
        <taxon>Metazoa</taxon>
        <taxon>Spiralia</taxon>
        <taxon>Lophotrochozoa</taxon>
        <taxon>Annelida</taxon>
        <taxon>Polychaeta</taxon>
        <taxon>Sedentaria</taxon>
        <taxon>Scolecida</taxon>
        <taxon>Capitellidae</taxon>
        <taxon>Capitella</taxon>
    </lineage>
</organism>
<evidence type="ECO:0000259" key="2">
    <source>
        <dbReference type="PROSITE" id="PS50158"/>
    </source>
</evidence>
<name>R7TC28_CAPTE</name>
<dbReference type="SUPFAM" id="SSF57756">
    <property type="entry name" value="Retrovirus zinc finger-like domains"/>
    <property type="match status" value="1"/>
</dbReference>
<dbReference type="Pfam" id="PF00098">
    <property type="entry name" value="zf-CCHC"/>
    <property type="match status" value="1"/>
</dbReference>
<keyword evidence="1" id="KW-0479">Metal-binding</keyword>
<dbReference type="EMBL" id="KB310668">
    <property type="protein sequence ID" value="ELT91057.1"/>
    <property type="molecule type" value="Genomic_DNA"/>
</dbReference>
<accession>R7TC28</accession>
<evidence type="ECO:0000313" key="5">
    <source>
        <dbReference type="Proteomes" id="UP000014760"/>
    </source>
</evidence>
<evidence type="ECO:0000313" key="4">
    <source>
        <dbReference type="EnsemblMetazoa" id="CapteP218092"/>
    </source>
</evidence>
<dbReference type="SMART" id="SM00343">
    <property type="entry name" value="ZnF_C2HC"/>
    <property type="match status" value="2"/>
</dbReference>
<dbReference type="GO" id="GO:0003676">
    <property type="term" value="F:nucleic acid binding"/>
    <property type="evidence" value="ECO:0007669"/>
    <property type="project" value="InterPro"/>
</dbReference>
<keyword evidence="1" id="KW-0862">Zinc</keyword>
<sequence>MAWEEAGSLLDTVHKLAAKPRNQQKQQRQWNQSKVKTAYMPIHTPDPCTRCGKADHGSRNFRCPALERECQICGKRGHYAKQCRSKVNKLPKHGRQNQLIEHETQGDSMEDFGMLDNSNFEYLPIHLLKEFAMVE</sequence>
<dbReference type="OrthoDB" id="6288556at2759"/>
<dbReference type="AlphaFoldDB" id="R7TC28"/>
<keyword evidence="1" id="KW-0863">Zinc-finger</keyword>
<dbReference type="GO" id="GO:0008270">
    <property type="term" value="F:zinc ion binding"/>
    <property type="evidence" value="ECO:0007669"/>
    <property type="project" value="UniProtKB-KW"/>
</dbReference>
<keyword evidence="5" id="KW-1185">Reference proteome</keyword>
<reference evidence="3 5" key="2">
    <citation type="journal article" date="2013" name="Nature">
        <title>Insights into bilaterian evolution from three spiralian genomes.</title>
        <authorList>
            <person name="Simakov O."/>
            <person name="Marletaz F."/>
            <person name="Cho S.J."/>
            <person name="Edsinger-Gonzales E."/>
            <person name="Havlak P."/>
            <person name="Hellsten U."/>
            <person name="Kuo D.H."/>
            <person name="Larsson T."/>
            <person name="Lv J."/>
            <person name="Arendt D."/>
            <person name="Savage R."/>
            <person name="Osoegawa K."/>
            <person name="de Jong P."/>
            <person name="Grimwood J."/>
            <person name="Chapman J.A."/>
            <person name="Shapiro H."/>
            <person name="Aerts A."/>
            <person name="Otillar R.P."/>
            <person name="Terry A.Y."/>
            <person name="Boore J.L."/>
            <person name="Grigoriev I.V."/>
            <person name="Lindberg D.R."/>
            <person name="Seaver E.C."/>
            <person name="Weisblat D.A."/>
            <person name="Putnam N.H."/>
            <person name="Rokhsar D.S."/>
        </authorList>
    </citation>
    <scope>NUCLEOTIDE SEQUENCE</scope>
    <source>
        <strain evidence="3 5">I ESC-2004</strain>
    </source>
</reference>
<dbReference type="Proteomes" id="UP000014760">
    <property type="component" value="Unassembled WGS sequence"/>
</dbReference>
<reference evidence="5" key="1">
    <citation type="submission" date="2012-12" db="EMBL/GenBank/DDBJ databases">
        <authorList>
            <person name="Hellsten U."/>
            <person name="Grimwood J."/>
            <person name="Chapman J.A."/>
            <person name="Shapiro H."/>
            <person name="Aerts A."/>
            <person name="Otillar R.P."/>
            <person name="Terry A.Y."/>
            <person name="Boore J.L."/>
            <person name="Simakov O."/>
            <person name="Marletaz F."/>
            <person name="Cho S.-J."/>
            <person name="Edsinger-Gonzales E."/>
            <person name="Havlak P."/>
            <person name="Kuo D.-H."/>
            <person name="Larsson T."/>
            <person name="Lv J."/>
            <person name="Arendt D."/>
            <person name="Savage R."/>
            <person name="Osoegawa K."/>
            <person name="de Jong P."/>
            <person name="Lindberg D.R."/>
            <person name="Seaver E.C."/>
            <person name="Weisblat D.A."/>
            <person name="Putnam N.H."/>
            <person name="Grigoriev I.V."/>
            <person name="Rokhsar D.S."/>
        </authorList>
    </citation>
    <scope>NUCLEOTIDE SEQUENCE</scope>
    <source>
        <strain evidence="5">I ESC-2004</strain>
    </source>
</reference>
<dbReference type="EnsemblMetazoa" id="CapteT218092">
    <property type="protein sequence ID" value="CapteP218092"/>
    <property type="gene ID" value="CapteG218092"/>
</dbReference>